<organism evidence="3 4">
    <name type="scientific">Collinsella ihumii</name>
    <dbReference type="NCBI Taxonomy" id="1720204"/>
    <lineage>
        <taxon>Bacteria</taxon>
        <taxon>Bacillati</taxon>
        <taxon>Actinomycetota</taxon>
        <taxon>Coriobacteriia</taxon>
        <taxon>Coriobacteriales</taxon>
        <taxon>Coriobacteriaceae</taxon>
        <taxon>Collinsella</taxon>
    </lineage>
</organism>
<feature type="transmembrane region" description="Helical" evidence="1">
    <location>
        <begin position="248"/>
        <end position="267"/>
    </location>
</feature>
<reference evidence="3" key="2">
    <citation type="submission" date="2021-09" db="EMBL/GenBank/DDBJ databases">
        <authorList>
            <person name="Gilroy R."/>
        </authorList>
    </citation>
    <scope>NUCLEOTIDE SEQUENCE</scope>
    <source>
        <strain evidence="3">ChiGjej2B2-7701</strain>
    </source>
</reference>
<proteinExistence type="predicted"/>
<protein>
    <recommendedName>
        <fullName evidence="2">Acyltransferase 3 domain-containing protein</fullName>
    </recommendedName>
</protein>
<feature type="transmembrane region" description="Helical" evidence="1">
    <location>
        <begin position="190"/>
        <end position="206"/>
    </location>
</feature>
<reference evidence="3" key="1">
    <citation type="journal article" date="2021" name="PeerJ">
        <title>Extensive microbial diversity within the chicken gut microbiome revealed by metagenomics and culture.</title>
        <authorList>
            <person name="Gilroy R."/>
            <person name="Ravi A."/>
            <person name="Getino M."/>
            <person name="Pursley I."/>
            <person name="Horton D.L."/>
            <person name="Alikhan N.F."/>
            <person name="Baker D."/>
            <person name="Gharbi K."/>
            <person name="Hall N."/>
            <person name="Watson M."/>
            <person name="Adriaenssens E.M."/>
            <person name="Foster-Nyarko E."/>
            <person name="Jarju S."/>
            <person name="Secka A."/>
            <person name="Antonio M."/>
            <person name="Oren A."/>
            <person name="Chaudhuri R.R."/>
            <person name="La Ragione R."/>
            <person name="Hildebrand F."/>
            <person name="Pallen M.J."/>
        </authorList>
    </citation>
    <scope>NUCLEOTIDE SEQUENCE</scope>
    <source>
        <strain evidence="3">ChiGjej2B2-7701</strain>
    </source>
</reference>
<dbReference type="AlphaFoldDB" id="A0A921IQ01"/>
<evidence type="ECO:0000313" key="3">
    <source>
        <dbReference type="EMBL" id="HJG29835.1"/>
    </source>
</evidence>
<accession>A0A921IQ01</accession>
<evidence type="ECO:0000259" key="2">
    <source>
        <dbReference type="Pfam" id="PF01757"/>
    </source>
</evidence>
<feature type="transmembrane region" description="Helical" evidence="1">
    <location>
        <begin position="12"/>
        <end position="32"/>
    </location>
</feature>
<keyword evidence="1" id="KW-0812">Transmembrane</keyword>
<dbReference type="GO" id="GO:0016747">
    <property type="term" value="F:acyltransferase activity, transferring groups other than amino-acyl groups"/>
    <property type="evidence" value="ECO:0007669"/>
    <property type="project" value="InterPro"/>
</dbReference>
<dbReference type="PANTHER" id="PTHR37312">
    <property type="entry name" value="MEMBRANE-BOUND ACYLTRANSFERASE YKRP-RELATED"/>
    <property type="match status" value="1"/>
</dbReference>
<keyword evidence="1" id="KW-0472">Membrane</keyword>
<dbReference type="EMBL" id="DYVF01000003">
    <property type="protein sequence ID" value="HJG29835.1"/>
    <property type="molecule type" value="Genomic_DNA"/>
</dbReference>
<dbReference type="InterPro" id="IPR002656">
    <property type="entry name" value="Acyl_transf_3_dom"/>
</dbReference>
<name>A0A921IQ01_9ACTN</name>
<dbReference type="InterPro" id="IPR052734">
    <property type="entry name" value="Nod_factor_acetyltransferase"/>
</dbReference>
<feature type="transmembrane region" description="Helical" evidence="1">
    <location>
        <begin position="218"/>
        <end position="236"/>
    </location>
</feature>
<evidence type="ECO:0000313" key="4">
    <source>
        <dbReference type="Proteomes" id="UP000746751"/>
    </source>
</evidence>
<gene>
    <name evidence="3" type="ORF">K8U80_00365</name>
</gene>
<dbReference type="PANTHER" id="PTHR37312:SF1">
    <property type="entry name" value="MEMBRANE-BOUND ACYLTRANSFERASE YKRP-RELATED"/>
    <property type="match status" value="1"/>
</dbReference>
<feature type="transmembrane region" description="Helical" evidence="1">
    <location>
        <begin position="52"/>
        <end position="71"/>
    </location>
</feature>
<keyword evidence="1" id="KW-1133">Transmembrane helix</keyword>
<evidence type="ECO:0000256" key="1">
    <source>
        <dbReference type="SAM" id="Phobius"/>
    </source>
</evidence>
<feature type="transmembrane region" description="Helical" evidence="1">
    <location>
        <begin position="83"/>
        <end position="107"/>
    </location>
</feature>
<sequence>MSTTTRRIPELDIARAIAVIAIIVYHTGMVFSEPLYPGAGMPEWLPKFLDTFHLYTLFIVSGYLTNFNRPLSGSLIAKAARSALLPYAISCLFIIGGSAVWACALGTDPAEQAQRWFEAALWGAGAQHPLALVPDLERIGGIWFLPALFWAKLYIGATAKLGDKGKLVAMLAALAFGMVSANYVWLPLSIQSGIAGAAFMYVGWLFRTHADALAAHRIPVTVVSAGLWIAAIAYGGNSSIAMCAFPAGIIDIAGGIGASWCILRVSALIARHAHGLSRALECAGRNTLPLFALHIVEDNTLPMWIILPTLITSCGAHPWSWVALACARLLFDAMLVGLMYVTPLLRTVFFPHIRVRLRERAATFWSSLYAASE</sequence>
<feature type="domain" description="Acyltransferase 3" evidence="2">
    <location>
        <begin position="9"/>
        <end position="325"/>
    </location>
</feature>
<comment type="caution">
    <text evidence="3">The sequence shown here is derived from an EMBL/GenBank/DDBJ whole genome shotgun (WGS) entry which is preliminary data.</text>
</comment>
<dbReference type="Proteomes" id="UP000746751">
    <property type="component" value="Unassembled WGS sequence"/>
</dbReference>
<dbReference type="Pfam" id="PF01757">
    <property type="entry name" value="Acyl_transf_3"/>
    <property type="match status" value="1"/>
</dbReference>